<reference evidence="3 4" key="1">
    <citation type="submission" date="2013-05" db="EMBL/GenBank/DDBJ databases">
        <title>Genome assembly of Chondromyces apiculatus DSM 436.</title>
        <authorList>
            <person name="Sharma G."/>
            <person name="Khatri I."/>
            <person name="Kaur C."/>
            <person name="Mayilraj S."/>
            <person name="Subramanian S."/>
        </authorList>
    </citation>
    <scope>NUCLEOTIDE SEQUENCE [LARGE SCALE GENOMIC DNA]</scope>
    <source>
        <strain evidence="3 4">DSM 436</strain>
    </source>
</reference>
<feature type="transmembrane region" description="Helical" evidence="2">
    <location>
        <begin position="345"/>
        <end position="366"/>
    </location>
</feature>
<dbReference type="Proteomes" id="UP000019678">
    <property type="component" value="Unassembled WGS sequence"/>
</dbReference>
<evidence type="ECO:0008006" key="5">
    <source>
        <dbReference type="Google" id="ProtNLM"/>
    </source>
</evidence>
<dbReference type="eggNOG" id="COG0457">
    <property type="taxonomic scope" value="Bacteria"/>
</dbReference>
<feature type="compositionally biased region" description="Basic and acidic residues" evidence="1">
    <location>
        <begin position="1"/>
        <end position="10"/>
    </location>
</feature>
<feature type="region of interest" description="Disordered" evidence="1">
    <location>
        <begin position="1"/>
        <end position="45"/>
    </location>
</feature>
<keyword evidence="2" id="KW-0472">Membrane</keyword>
<sequence>MNDESNHPCDADVACARPGTPPASTRDHSASPSSAKPPLRPRRRWTPPSLAARALAAAMTATLTTFTMASASAQETTPSPSVTRPALEMLFNTGLEAAKQENWEKAYESFSAAWRVDQHPRVALQLGRAALMTSRFVEAADRFAFFLRNTKAEISSSDRALVQKMLMDAEKHAAKLIIKVNRPDAEVLVDGLLVGQSPLTREIYVMPGPHTMEARLGTERAESVTLELKAGESRQVGLAFGAQKSRDTQVPVPRKQTLKEEPGTIFGDPDSRILIAGGVATGAGLVSGIVFTVLANAAAHELDEVAGGGDEPVEQWKKCVAGNGDFVFCDKANSIIPRMELRENVALWSFVGSGVVGIATLTYALLAPRKQPADSAAVLVPVLTPGGGGLSVVGHW</sequence>
<accession>A0A017SUR6</accession>
<dbReference type="EMBL" id="ASRX01000115">
    <property type="protein sequence ID" value="EYF00355.1"/>
    <property type="molecule type" value="Genomic_DNA"/>
</dbReference>
<evidence type="ECO:0000313" key="3">
    <source>
        <dbReference type="EMBL" id="EYF00355.1"/>
    </source>
</evidence>
<proteinExistence type="predicted"/>
<keyword evidence="2" id="KW-1133">Transmembrane helix</keyword>
<keyword evidence="4" id="KW-1185">Reference proteome</keyword>
<evidence type="ECO:0000256" key="1">
    <source>
        <dbReference type="SAM" id="MobiDB-lite"/>
    </source>
</evidence>
<keyword evidence="2" id="KW-0812">Transmembrane</keyword>
<comment type="caution">
    <text evidence="3">The sequence shown here is derived from an EMBL/GenBank/DDBJ whole genome shotgun (WGS) entry which is preliminary data.</text>
</comment>
<organism evidence="3 4">
    <name type="scientific">Chondromyces apiculatus DSM 436</name>
    <dbReference type="NCBI Taxonomy" id="1192034"/>
    <lineage>
        <taxon>Bacteria</taxon>
        <taxon>Pseudomonadati</taxon>
        <taxon>Myxococcota</taxon>
        <taxon>Polyangia</taxon>
        <taxon>Polyangiales</taxon>
        <taxon>Polyangiaceae</taxon>
        <taxon>Chondromyces</taxon>
    </lineage>
</organism>
<name>A0A017SUR6_9BACT</name>
<protein>
    <recommendedName>
        <fullName evidence="5">PEGA domain-containing protein</fullName>
    </recommendedName>
</protein>
<dbReference type="STRING" id="1192034.CAP_0927"/>
<dbReference type="AlphaFoldDB" id="A0A017SUR6"/>
<evidence type="ECO:0000313" key="4">
    <source>
        <dbReference type="Proteomes" id="UP000019678"/>
    </source>
</evidence>
<gene>
    <name evidence="3" type="ORF">CAP_0927</name>
</gene>
<evidence type="ECO:0000256" key="2">
    <source>
        <dbReference type="SAM" id="Phobius"/>
    </source>
</evidence>